<keyword evidence="5 6" id="KW-0732">Signal</keyword>
<evidence type="ECO:0000256" key="4">
    <source>
        <dbReference type="ARBA" id="ARBA00022496"/>
    </source>
</evidence>
<comment type="subcellular location">
    <subcellularLocation>
        <location evidence="1">Cell envelope</location>
    </subcellularLocation>
</comment>
<evidence type="ECO:0000259" key="7">
    <source>
        <dbReference type="PROSITE" id="PS50983"/>
    </source>
</evidence>
<keyword evidence="4" id="KW-0408">Iron</keyword>
<reference evidence="8 9" key="1">
    <citation type="submission" date="2013-07" db="EMBL/GenBank/DDBJ databases">
        <authorList>
            <person name="Genoscope - CEA"/>
        </authorList>
    </citation>
    <scope>NUCLEOTIDE SEQUENCE [LARGE SCALE GENOMIC DNA]</scope>
    <source>
        <strain evidence="8 9">G6</strain>
    </source>
</reference>
<name>A0A068R3S4_9GAMM</name>
<dbReference type="AlphaFoldDB" id="A0A068R3S4"/>
<dbReference type="GO" id="GO:0030288">
    <property type="term" value="C:outer membrane-bounded periplasmic space"/>
    <property type="evidence" value="ECO:0007669"/>
    <property type="project" value="TreeGrafter"/>
</dbReference>
<dbReference type="Pfam" id="PF01497">
    <property type="entry name" value="Peripla_BP_2"/>
    <property type="match status" value="1"/>
</dbReference>
<dbReference type="HOGENOM" id="CLU_873919_0_0_6"/>
<protein>
    <submittedName>
        <fullName evidence="8">Periplasmic binding protein</fullName>
    </submittedName>
</protein>
<keyword evidence="9" id="KW-1185">Reference proteome</keyword>
<dbReference type="InterPro" id="IPR002491">
    <property type="entry name" value="ABC_transptr_periplasmic_BD"/>
</dbReference>
<dbReference type="InterPro" id="IPR051313">
    <property type="entry name" value="Bact_iron-sidero_bind"/>
</dbReference>
<sequence length="319" mass="35285">MRSAITVIFMCLLGTSAFAASRQVTDTLGRDIVIPEEPQRIVVMSEPAIGLPLMELGIQPVGSYGRTKEGIYQLGTDFVDTVLGEGHTKPQGIGTGFEIDLEKLYALKPDLIIGTEFDIDKVKQLSTIAPVYLQNFLSGKSHHFNIEKNLAQLTGREQNFQKRRDMYMQRVAATRTLLPENPTNQTYLPILVNDQINVVGEATGFTQALEDLGFTRLNLSTQSGLSANSSQLLLQLSADKLGELNPDVLVVLNSWGSKEHDENAIRSALDRVVPGWAHYMKPAREKRIVFLNASEVFTPTFASAEHTLRAVGEWAKSKQ</sequence>
<evidence type="ECO:0000256" key="6">
    <source>
        <dbReference type="SAM" id="SignalP"/>
    </source>
</evidence>
<feature type="signal peptide" evidence="6">
    <location>
        <begin position="1"/>
        <end position="19"/>
    </location>
</feature>
<keyword evidence="3" id="KW-0813">Transport</keyword>
<keyword evidence="4" id="KW-0410">Iron transport</keyword>
<evidence type="ECO:0000256" key="2">
    <source>
        <dbReference type="ARBA" id="ARBA00008814"/>
    </source>
</evidence>
<dbReference type="SUPFAM" id="SSF53807">
    <property type="entry name" value="Helical backbone' metal receptor"/>
    <property type="match status" value="1"/>
</dbReference>
<comment type="similarity">
    <text evidence="2">Belongs to the bacterial solute-binding protein 8 family.</text>
</comment>
<proteinExistence type="inferred from homology"/>
<dbReference type="OrthoDB" id="9793175at2"/>
<gene>
    <name evidence="8" type="ORF">XPG1_1075</name>
</gene>
<evidence type="ECO:0000313" key="8">
    <source>
        <dbReference type="EMBL" id="CDG20730.1"/>
    </source>
</evidence>
<feature type="chain" id="PRO_5001652332" evidence="6">
    <location>
        <begin position="20"/>
        <end position="319"/>
    </location>
</feature>
<dbReference type="Proteomes" id="UP000032735">
    <property type="component" value="Chromosome"/>
</dbReference>
<dbReference type="RefSeq" id="WP_045958064.1">
    <property type="nucleotide sequence ID" value="NZ_FO704551.1"/>
</dbReference>
<dbReference type="PANTHER" id="PTHR30532">
    <property type="entry name" value="IRON III DICITRATE-BINDING PERIPLASMIC PROTEIN"/>
    <property type="match status" value="1"/>
</dbReference>
<dbReference type="Gene3D" id="3.40.50.1980">
    <property type="entry name" value="Nitrogenase molybdenum iron protein domain"/>
    <property type="match status" value="2"/>
</dbReference>
<dbReference type="GO" id="GO:1901678">
    <property type="term" value="P:iron coordination entity transport"/>
    <property type="evidence" value="ECO:0007669"/>
    <property type="project" value="UniProtKB-ARBA"/>
</dbReference>
<evidence type="ECO:0000256" key="5">
    <source>
        <dbReference type="ARBA" id="ARBA00022729"/>
    </source>
</evidence>
<dbReference type="PROSITE" id="PS50983">
    <property type="entry name" value="FE_B12_PBP"/>
    <property type="match status" value="1"/>
</dbReference>
<evidence type="ECO:0000313" key="9">
    <source>
        <dbReference type="Proteomes" id="UP000032735"/>
    </source>
</evidence>
<organism evidence="8 9">
    <name type="scientific">Xenorhabdus poinarii G6</name>
    <dbReference type="NCBI Taxonomy" id="1354304"/>
    <lineage>
        <taxon>Bacteria</taxon>
        <taxon>Pseudomonadati</taxon>
        <taxon>Pseudomonadota</taxon>
        <taxon>Gammaproteobacteria</taxon>
        <taxon>Enterobacterales</taxon>
        <taxon>Morganellaceae</taxon>
        <taxon>Xenorhabdus</taxon>
    </lineage>
</organism>
<evidence type="ECO:0000256" key="1">
    <source>
        <dbReference type="ARBA" id="ARBA00004196"/>
    </source>
</evidence>
<evidence type="ECO:0000256" key="3">
    <source>
        <dbReference type="ARBA" id="ARBA00022448"/>
    </source>
</evidence>
<feature type="domain" description="Fe/B12 periplasmic-binding" evidence="7">
    <location>
        <begin position="41"/>
        <end position="319"/>
    </location>
</feature>
<dbReference type="PANTHER" id="PTHR30532:SF24">
    <property type="entry name" value="FERRIC ENTEROBACTIN-BINDING PERIPLASMIC PROTEIN FEPB"/>
    <property type="match status" value="1"/>
</dbReference>
<keyword evidence="4" id="KW-0406">Ion transport</keyword>
<dbReference type="STRING" id="1354304.XPG1_1075"/>
<dbReference type="KEGG" id="xpo:XPG1_1075"/>
<dbReference type="EMBL" id="FO704551">
    <property type="protein sequence ID" value="CDG20730.1"/>
    <property type="molecule type" value="Genomic_DNA"/>
</dbReference>
<accession>A0A068R3S4</accession>